<organism evidence="1 2">
    <name type="scientific">Dreissena polymorpha</name>
    <name type="common">Zebra mussel</name>
    <name type="synonym">Mytilus polymorpha</name>
    <dbReference type="NCBI Taxonomy" id="45954"/>
    <lineage>
        <taxon>Eukaryota</taxon>
        <taxon>Metazoa</taxon>
        <taxon>Spiralia</taxon>
        <taxon>Lophotrochozoa</taxon>
        <taxon>Mollusca</taxon>
        <taxon>Bivalvia</taxon>
        <taxon>Autobranchia</taxon>
        <taxon>Heteroconchia</taxon>
        <taxon>Euheterodonta</taxon>
        <taxon>Imparidentia</taxon>
        <taxon>Neoheterodontei</taxon>
        <taxon>Myida</taxon>
        <taxon>Dreissenoidea</taxon>
        <taxon>Dreissenidae</taxon>
        <taxon>Dreissena</taxon>
    </lineage>
</organism>
<keyword evidence="2" id="KW-1185">Reference proteome</keyword>
<comment type="caution">
    <text evidence="1">The sequence shown here is derived from an EMBL/GenBank/DDBJ whole genome shotgun (WGS) entry which is preliminary data.</text>
</comment>
<evidence type="ECO:0000313" key="2">
    <source>
        <dbReference type="Proteomes" id="UP000828390"/>
    </source>
</evidence>
<dbReference type="EMBL" id="JAIWYP010000009">
    <property type="protein sequence ID" value="KAH3776643.1"/>
    <property type="molecule type" value="Genomic_DNA"/>
</dbReference>
<name>A0A9D4IM90_DREPO</name>
<dbReference type="Proteomes" id="UP000828390">
    <property type="component" value="Unassembled WGS sequence"/>
</dbReference>
<gene>
    <name evidence="1" type="ORF">DPMN_178074</name>
</gene>
<dbReference type="AlphaFoldDB" id="A0A9D4IM90"/>
<protein>
    <submittedName>
        <fullName evidence="1">Uncharacterized protein</fullName>
    </submittedName>
</protein>
<sequence>MVTSVPTGKRVTDQIASTGIITATDTIAKTKSCSKVQVPTTRPSQAGFIIHHREDAWRSITANFSDGGKTYAVNDYRISSWTLIYRISFKKEIQIFSNFDFTYQERNTTIKRQNKYNR</sequence>
<reference evidence="1" key="1">
    <citation type="journal article" date="2019" name="bioRxiv">
        <title>The Genome of the Zebra Mussel, Dreissena polymorpha: A Resource for Invasive Species Research.</title>
        <authorList>
            <person name="McCartney M.A."/>
            <person name="Auch B."/>
            <person name="Kono T."/>
            <person name="Mallez S."/>
            <person name="Zhang Y."/>
            <person name="Obille A."/>
            <person name="Becker A."/>
            <person name="Abrahante J.E."/>
            <person name="Garbe J."/>
            <person name="Badalamenti J.P."/>
            <person name="Herman A."/>
            <person name="Mangelson H."/>
            <person name="Liachko I."/>
            <person name="Sullivan S."/>
            <person name="Sone E.D."/>
            <person name="Koren S."/>
            <person name="Silverstein K.A.T."/>
            <person name="Beckman K.B."/>
            <person name="Gohl D.M."/>
        </authorList>
    </citation>
    <scope>NUCLEOTIDE SEQUENCE</scope>
    <source>
        <strain evidence="1">Duluth1</strain>
        <tissue evidence="1">Whole animal</tissue>
    </source>
</reference>
<evidence type="ECO:0000313" key="1">
    <source>
        <dbReference type="EMBL" id="KAH3776643.1"/>
    </source>
</evidence>
<proteinExistence type="predicted"/>
<accession>A0A9D4IM90</accession>
<reference evidence="1" key="2">
    <citation type="submission" date="2020-11" db="EMBL/GenBank/DDBJ databases">
        <authorList>
            <person name="McCartney M.A."/>
            <person name="Auch B."/>
            <person name="Kono T."/>
            <person name="Mallez S."/>
            <person name="Becker A."/>
            <person name="Gohl D.M."/>
            <person name="Silverstein K.A.T."/>
            <person name="Koren S."/>
            <person name="Bechman K.B."/>
            <person name="Herman A."/>
            <person name="Abrahante J.E."/>
            <person name="Garbe J."/>
        </authorList>
    </citation>
    <scope>NUCLEOTIDE SEQUENCE</scope>
    <source>
        <strain evidence="1">Duluth1</strain>
        <tissue evidence="1">Whole animal</tissue>
    </source>
</reference>